<feature type="binding site" evidence="10">
    <location>
        <position position="410"/>
    </location>
    <ligand>
        <name>Mg(2+)</name>
        <dbReference type="ChEBI" id="CHEBI:18420"/>
    </ligand>
</feature>
<dbReference type="GO" id="GO:0006097">
    <property type="term" value="P:glyoxylate cycle"/>
    <property type="evidence" value="ECO:0007669"/>
    <property type="project" value="UniProtKB-UniRule"/>
</dbReference>
<keyword evidence="6 10" id="KW-0479">Metal-binding</keyword>
<evidence type="ECO:0000256" key="9">
    <source>
        <dbReference type="ARBA" id="ARBA00047918"/>
    </source>
</evidence>
<dbReference type="UniPathway" id="UPA00703">
    <property type="reaction ID" value="UER00720"/>
</dbReference>
<dbReference type="PANTHER" id="PTHR42739:SF1">
    <property type="entry name" value="MALATE SYNTHASE G"/>
    <property type="match status" value="1"/>
</dbReference>
<feature type="active site" description="Proton acceptor" evidence="10 12">
    <location>
        <position position="318"/>
    </location>
</feature>
<name>A0A246JRZ3_9SPHN</name>
<evidence type="ECO:0000313" key="19">
    <source>
        <dbReference type="Proteomes" id="UP000197097"/>
    </source>
</evidence>
<evidence type="ECO:0000259" key="17">
    <source>
        <dbReference type="Pfam" id="PF20659"/>
    </source>
</evidence>
<dbReference type="Gene3D" id="3.20.20.360">
    <property type="entry name" value="Malate synthase, domain 3"/>
    <property type="match status" value="2"/>
</dbReference>
<feature type="binding site" evidence="10">
    <location>
        <begin position="435"/>
        <end position="438"/>
    </location>
    <ligand>
        <name>glyoxylate</name>
        <dbReference type="ChEBI" id="CHEBI:36655"/>
    </ligand>
</feature>
<evidence type="ECO:0000256" key="10">
    <source>
        <dbReference type="HAMAP-Rule" id="MF_00641"/>
    </source>
</evidence>
<keyword evidence="8 10" id="KW-0558">Oxidation</keyword>
<feature type="binding site" evidence="10">
    <location>
        <position position="318"/>
    </location>
    <ligand>
        <name>glyoxylate</name>
        <dbReference type="ChEBI" id="CHEBI:36655"/>
    </ligand>
</feature>
<comment type="caution">
    <text evidence="10">Lacks conserved residue(s) required for the propagation of feature annotation.</text>
</comment>
<feature type="modified residue" description="Cysteine sulfenic acid (-SOH)" evidence="10">
    <location>
        <position position="595"/>
    </location>
</feature>
<dbReference type="InterPro" id="IPR048356">
    <property type="entry name" value="MS_N"/>
</dbReference>
<feature type="domain" description="Malate synthase N-terminal" evidence="15">
    <location>
        <begin position="16"/>
        <end position="69"/>
    </location>
</feature>
<dbReference type="Proteomes" id="UP000197097">
    <property type="component" value="Unassembled WGS sequence"/>
</dbReference>
<keyword evidence="19" id="KW-1185">Reference proteome</keyword>
<comment type="similarity">
    <text evidence="10 13">Belongs to the malate synthase family. GlcB subfamily.</text>
</comment>
<dbReference type="GO" id="GO:0009436">
    <property type="term" value="P:glyoxylate catabolic process"/>
    <property type="evidence" value="ECO:0007669"/>
    <property type="project" value="TreeGrafter"/>
</dbReference>
<dbReference type="Pfam" id="PF20658">
    <property type="entry name" value="MSG_insertion"/>
    <property type="match status" value="1"/>
</dbReference>
<organism evidence="18 19">
    <name type="scientific">Sphingopyxis witflariensis</name>
    <dbReference type="NCBI Taxonomy" id="173675"/>
    <lineage>
        <taxon>Bacteria</taxon>
        <taxon>Pseudomonadati</taxon>
        <taxon>Pseudomonadota</taxon>
        <taxon>Alphaproteobacteria</taxon>
        <taxon>Sphingomonadales</taxon>
        <taxon>Sphingomonadaceae</taxon>
        <taxon>Sphingopyxis</taxon>
    </lineage>
</organism>
<dbReference type="EMBL" id="NISJ01000007">
    <property type="protein sequence ID" value="OWQ95282.1"/>
    <property type="molecule type" value="Genomic_DNA"/>
</dbReference>
<feature type="binding site" evidence="10">
    <location>
        <begin position="125"/>
        <end position="126"/>
    </location>
    <ligand>
        <name>acetyl-CoA</name>
        <dbReference type="ChEBI" id="CHEBI:57288"/>
    </ligand>
</feature>
<feature type="domain" description="Malate synthase G alpha-beta insertion" evidence="16">
    <location>
        <begin position="158"/>
        <end position="189"/>
    </location>
</feature>
<dbReference type="InterPro" id="IPR048357">
    <property type="entry name" value="MSG_insertion"/>
</dbReference>
<comment type="pathway">
    <text evidence="10 13">Carbohydrate metabolism; glyoxylate cycle; (S)-malate from isocitrate: step 2/2.</text>
</comment>
<comment type="catalytic activity">
    <reaction evidence="9 10 13">
        <text>glyoxylate + acetyl-CoA + H2O = (S)-malate + CoA + H(+)</text>
        <dbReference type="Rhea" id="RHEA:18181"/>
        <dbReference type="ChEBI" id="CHEBI:15377"/>
        <dbReference type="ChEBI" id="CHEBI:15378"/>
        <dbReference type="ChEBI" id="CHEBI:15589"/>
        <dbReference type="ChEBI" id="CHEBI:36655"/>
        <dbReference type="ChEBI" id="CHEBI:57287"/>
        <dbReference type="ChEBI" id="CHEBI:57288"/>
        <dbReference type="EC" id="2.3.3.9"/>
    </reaction>
</comment>
<protein>
    <recommendedName>
        <fullName evidence="10 11">Malate synthase G</fullName>
        <ecNumber evidence="10 11">2.3.3.9</ecNumber>
    </recommendedName>
</protein>
<comment type="subcellular location">
    <subcellularLocation>
        <location evidence="10 13">Cytoplasm</location>
    </subcellularLocation>
</comment>
<evidence type="ECO:0000256" key="2">
    <source>
        <dbReference type="ARBA" id="ARBA00022435"/>
    </source>
</evidence>
<dbReference type="AlphaFoldDB" id="A0A246JRZ3"/>
<dbReference type="GO" id="GO:0006099">
    <property type="term" value="P:tricarboxylic acid cycle"/>
    <property type="evidence" value="ECO:0007669"/>
    <property type="project" value="UniProtKB-KW"/>
</dbReference>
<dbReference type="NCBIfam" id="NF002825">
    <property type="entry name" value="PRK02999.1"/>
    <property type="match status" value="1"/>
</dbReference>
<accession>A0A246JRZ3</accession>
<comment type="caution">
    <text evidence="18">The sequence shown here is derived from an EMBL/GenBank/DDBJ whole genome shotgun (WGS) entry which is preliminary data.</text>
</comment>
<gene>
    <name evidence="10" type="primary">glcB</name>
    <name evidence="18" type="ORF">CDQ91_13375</name>
</gene>
<evidence type="ECO:0000256" key="13">
    <source>
        <dbReference type="RuleBase" id="RU003572"/>
    </source>
</evidence>
<dbReference type="GO" id="GO:0000287">
    <property type="term" value="F:magnesium ion binding"/>
    <property type="evidence" value="ECO:0007669"/>
    <property type="project" value="TreeGrafter"/>
</dbReference>
<dbReference type="InterPro" id="IPR044856">
    <property type="entry name" value="Malate_synth_C_sf"/>
</dbReference>
<dbReference type="InterPro" id="IPR001465">
    <property type="entry name" value="Malate_synthase_TIM"/>
</dbReference>
<feature type="binding site" evidence="10">
    <location>
        <position position="291"/>
    </location>
    <ligand>
        <name>acetyl-CoA</name>
        <dbReference type="ChEBI" id="CHEBI:57288"/>
    </ligand>
</feature>
<dbReference type="PANTHER" id="PTHR42739">
    <property type="entry name" value="MALATE SYNTHASE G"/>
    <property type="match status" value="1"/>
</dbReference>
<evidence type="ECO:0000256" key="3">
    <source>
        <dbReference type="ARBA" id="ARBA00022490"/>
    </source>
</evidence>
<reference evidence="18 19" key="1">
    <citation type="journal article" date="2002" name="Int. J. Syst. Evol. Microbiol.">
        <title>Sphingopyxis witflariensis sp. nov., isolated from activated sludge.</title>
        <authorList>
            <person name="Kampfer P."/>
            <person name="Witzenberger R."/>
            <person name="Denner E.B."/>
            <person name="Busse H.J."/>
            <person name="Neef A."/>
        </authorList>
    </citation>
    <scope>NUCLEOTIDE SEQUENCE [LARGE SCALE GENOMIC DNA]</scope>
    <source>
        <strain evidence="18 19">DSM 14551</strain>
    </source>
</reference>
<dbReference type="GO" id="GO:0004474">
    <property type="term" value="F:malate synthase activity"/>
    <property type="evidence" value="ECO:0007669"/>
    <property type="project" value="UniProtKB-UniRule"/>
</dbReference>
<keyword evidence="2 10" id="KW-0329">Glyoxylate bypass</keyword>
<dbReference type="HAMAP" id="MF_00641">
    <property type="entry name" value="Malate_synth_G"/>
    <property type="match status" value="1"/>
</dbReference>
<feature type="binding site" evidence="10">
    <location>
        <position position="118"/>
    </location>
    <ligand>
        <name>acetyl-CoA</name>
        <dbReference type="ChEBI" id="CHEBI:57288"/>
    </ligand>
</feature>
<feature type="active site" description="Proton donor" evidence="10 12">
    <location>
        <position position="609"/>
    </location>
</feature>
<keyword evidence="5 10" id="KW-0808">Transferase</keyword>
<feature type="domain" description="Malate synthase TIM barrel" evidence="14">
    <location>
        <begin position="314"/>
        <end position="546"/>
    </location>
</feature>
<dbReference type="InterPro" id="IPR048355">
    <property type="entry name" value="MS_C"/>
</dbReference>
<dbReference type="Gene3D" id="1.20.1220.12">
    <property type="entry name" value="Malate synthase, domain III"/>
    <property type="match status" value="1"/>
</dbReference>
<feature type="binding site" evidence="10">
    <location>
        <position position="438"/>
    </location>
    <ligand>
        <name>Mg(2+)</name>
        <dbReference type="ChEBI" id="CHEBI:18420"/>
    </ligand>
</feature>
<dbReference type="NCBIfam" id="TIGR01345">
    <property type="entry name" value="malate_syn_G"/>
    <property type="match status" value="1"/>
</dbReference>
<evidence type="ECO:0000256" key="12">
    <source>
        <dbReference type="PIRSR" id="PIRSR601465-50"/>
    </source>
</evidence>
<keyword evidence="4 10" id="KW-0816">Tricarboxylic acid cycle</keyword>
<dbReference type="Pfam" id="PF01274">
    <property type="entry name" value="MS_TIM-barrel"/>
    <property type="match status" value="1"/>
</dbReference>
<feature type="domain" description="Malate synthase C-terminal" evidence="17">
    <location>
        <begin position="569"/>
        <end position="678"/>
    </location>
</feature>
<evidence type="ECO:0000313" key="18">
    <source>
        <dbReference type="EMBL" id="OWQ95282.1"/>
    </source>
</evidence>
<dbReference type="RefSeq" id="WP_088473242.1">
    <property type="nucleotide sequence ID" value="NZ_NISJ01000007.1"/>
</dbReference>
<feature type="binding site" evidence="10">
    <location>
        <position position="410"/>
    </location>
    <ligand>
        <name>glyoxylate</name>
        <dbReference type="ChEBI" id="CHEBI:36655"/>
    </ligand>
</feature>
<keyword evidence="7 10" id="KW-0460">Magnesium</keyword>
<keyword evidence="3 10" id="KW-0963">Cytoplasm</keyword>
<dbReference type="GO" id="GO:0005829">
    <property type="term" value="C:cytosol"/>
    <property type="evidence" value="ECO:0007669"/>
    <property type="project" value="TreeGrafter"/>
</dbReference>
<evidence type="ECO:0000256" key="7">
    <source>
        <dbReference type="ARBA" id="ARBA00022842"/>
    </source>
</evidence>
<dbReference type="InterPro" id="IPR006253">
    <property type="entry name" value="Malate_synthG"/>
</dbReference>
<comment type="cofactor">
    <cofactor evidence="1 10">
        <name>Mg(2+)</name>
        <dbReference type="ChEBI" id="CHEBI:18420"/>
    </cofactor>
</comment>
<dbReference type="OrthoDB" id="9762054at2"/>
<evidence type="ECO:0000256" key="6">
    <source>
        <dbReference type="ARBA" id="ARBA00022723"/>
    </source>
</evidence>
<feature type="binding site" evidence="10">
    <location>
        <position position="254"/>
    </location>
    <ligand>
        <name>acetyl-CoA</name>
        <dbReference type="ChEBI" id="CHEBI:57288"/>
    </ligand>
</feature>
<evidence type="ECO:0000259" key="15">
    <source>
        <dbReference type="Pfam" id="PF20656"/>
    </source>
</evidence>
<evidence type="ECO:0000259" key="16">
    <source>
        <dbReference type="Pfam" id="PF20658"/>
    </source>
</evidence>
<sequence>MTDFLGRHGLSIDSRLVDFVEAKALAGTGLDADKFWADFAALLGKFAPENAALLAKREDLQAKIDAWHQGREGQAHDAAAYQAFLREIGYLVPEPAAFQVGTQNVDPEIATMAGPQLVVPALNARFALNAANARWGSLYDAFYGTDALDAPPAKPGGYDATRGAAVIARAKAFLDEAVPLASGSWADWQGGQPALADPAQLVGTKPGGILLKHNGLHIELVIDPASAIGQTDPAGIADVLLEAALTTIIDLEDSVAAVDGEDKTLGYTNWLGLMRGDLTESFAKGGATVTRAMEPDRAWTAPDGAAFTLPGRSVMFVRNVGHLMTTPMVKLADGSEAPEGLCDAVFTSLCSLHDLKSLGTLNNSRAGSIYIVKPKQHGPEECGFTDRLFDAVEDMLGLPRHTMKVGVMDEERRTSANLAACIHAVKDRIVFINTGFLDRTGDEIHTSMRAGPMIPKGEMKASDWIASYEDRNVRIGLACGLSGKAQIGKGMWAMPDLMKGMLEAKIGHPKSGANTAWVPSPTAATLHALHYHQVDVFARQKEIAGEAVPSLDRLLNIPVATGRNWSEAEITRELDNNCQGILGYVVRWIDQGVGCSKVPDIDDIGLMEDRATLRIASQALANWLLHGVCTEAQVDAALARMATKVDAQNAGDALYEKLTPEGIAYQAARALIFEGVTQPSGYTEPLLHKYRQAKKAAA</sequence>
<feature type="binding site" evidence="10">
    <location>
        <position position="519"/>
    </location>
    <ligand>
        <name>acetyl-CoA</name>
        <dbReference type="ChEBI" id="CHEBI:57288"/>
    </ligand>
</feature>
<evidence type="ECO:0000256" key="8">
    <source>
        <dbReference type="ARBA" id="ARBA00023097"/>
    </source>
</evidence>
<dbReference type="InterPro" id="IPR011076">
    <property type="entry name" value="Malate_synth_sf"/>
</dbReference>
<proteinExistence type="inferred from homology"/>
<comment type="subunit">
    <text evidence="10">Monomer.</text>
</comment>
<dbReference type="InterPro" id="IPR046363">
    <property type="entry name" value="MS_N_TIM-barrel_dom"/>
</dbReference>
<dbReference type="Pfam" id="PF20659">
    <property type="entry name" value="MS_C"/>
    <property type="match status" value="1"/>
</dbReference>
<comment type="function">
    <text evidence="10">Involved in the glycolate utilization. Catalyzes the condensation and subsequent hydrolysis of acetyl-coenzyme A (acetyl-CoA) and glyoxylate to form malate and CoA.</text>
</comment>
<evidence type="ECO:0000256" key="11">
    <source>
        <dbReference type="NCBIfam" id="TIGR01345"/>
    </source>
</evidence>
<evidence type="ECO:0000256" key="1">
    <source>
        <dbReference type="ARBA" id="ARBA00001946"/>
    </source>
</evidence>
<evidence type="ECO:0000259" key="14">
    <source>
        <dbReference type="Pfam" id="PF01274"/>
    </source>
</evidence>
<dbReference type="SUPFAM" id="SSF51645">
    <property type="entry name" value="Malate synthase G"/>
    <property type="match status" value="1"/>
</dbReference>
<evidence type="ECO:0000256" key="4">
    <source>
        <dbReference type="ARBA" id="ARBA00022532"/>
    </source>
</evidence>
<dbReference type="Pfam" id="PF20656">
    <property type="entry name" value="MS_N"/>
    <property type="match status" value="1"/>
</dbReference>
<evidence type="ECO:0000256" key="5">
    <source>
        <dbReference type="ARBA" id="ARBA00022679"/>
    </source>
</evidence>
<dbReference type="EC" id="2.3.3.9" evidence="10 11"/>